<proteinExistence type="predicted"/>
<gene>
    <name evidence="1" type="ORF">PVBG_04824</name>
</gene>
<reference evidence="1 2" key="1">
    <citation type="submission" date="2011-08" db="EMBL/GenBank/DDBJ databases">
        <title>The Genome Sequence of Plasmodium vivax Brazil I.</title>
        <authorList>
            <consortium name="The Broad Institute Genome Sequencing Platform"/>
            <consortium name="The Broad Institute Genome Sequencing Center for Infectious Disease"/>
            <person name="Neafsey D."/>
            <person name="Carlton J."/>
            <person name="Barnwell J."/>
            <person name="Collins W."/>
            <person name="Escalante A."/>
            <person name="Mullikin J."/>
            <person name="Saul A."/>
            <person name="Guigo R."/>
            <person name="Camara F."/>
            <person name="Young S.K."/>
            <person name="Zeng Q."/>
            <person name="Gargeya S."/>
            <person name="Fitzgerald M."/>
            <person name="Haas B."/>
            <person name="Abouelleil A."/>
            <person name="Alvarado L."/>
            <person name="Arachchi H.M."/>
            <person name="Berlin A."/>
            <person name="Brown A."/>
            <person name="Chapman S.B."/>
            <person name="Chen Z."/>
            <person name="Dunbar C."/>
            <person name="Freedman E."/>
            <person name="Gearin G."/>
            <person name="Gellesch M."/>
            <person name="Goldberg J."/>
            <person name="Griggs A."/>
            <person name="Gujja S."/>
            <person name="Heiman D."/>
            <person name="Howarth C."/>
            <person name="Larson L."/>
            <person name="Lui A."/>
            <person name="MacDonald P.J.P."/>
            <person name="Montmayeur A."/>
            <person name="Murphy C."/>
            <person name="Neiman D."/>
            <person name="Pearson M."/>
            <person name="Priest M."/>
            <person name="Roberts A."/>
            <person name="Saif S."/>
            <person name="Shea T."/>
            <person name="Shenoy N."/>
            <person name="Sisk P."/>
            <person name="Stolte C."/>
            <person name="Sykes S."/>
            <person name="Wortman J."/>
            <person name="Nusbaum C."/>
            <person name="Birren B."/>
        </authorList>
    </citation>
    <scope>NUCLEOTIDE SEQUENCE [LARGE SCALE GENOMIC DNA]</scope>
    <source>
        <strain evidence="1 2">Brazil I</strain>
    </source>
</reference>
<protein>
    <submittedName>
        <fullName evidence="1">Uncharacterized protein</fullName>
    </submittedName>
</protein>
<dbReference type="AlphaFoldDB" id="A0A0J9SZN3"/>
<sequence length="310" mass="36023">MEYSQLKEKVCLQFIFKIIIYKELLEKSIIIFTCREISTFYDTLDEPAEKNVHYEGISSLCDNALFLQNDPKGKYKIFCKKLLKNLLLLADRNYKIDKFIKYCDILYMWMYFEINKNIIPNDITEKLFIASSELISSKLDNKTPCPYFKFNEKIKEPKKLINLRIFNNNIETIRSLLKNRNKPKDCNLKKYVYECIDIYKEMNKTYILSVDCYSGQHKGACDIINEFSLLYSSFIYNEDGIHHKFPELSPNTITNIIDDCQSAENAADSNSGEPPQTDNSIRGVVSPVLSAMAGIPPFLAIIYKVNIIFT</sequence>
<organism evidence="1 2">
    <name type="scientific">Plasmodium vivax (strain Brazil I)</name>
    <dbReference type="NCBI Taxonomy" id="1033975"/>
    <lineage>
        <taxon>Eukaryota</taxon>
        <taxon>Sar</taxon>
        <taxon>Alveolata</taxon>
        <taxon>Apicomplexa</taxon>
        <taxon>Aconoidasida</taxon>
        <taxon>Haemosporida</taxon>
        <taxon>Plasmodiidae</taxon>
        <taxon>Plasmodium</taxon>
        <taxon>Plasmodium (Plasmodium)</taxon>
    </lineage>
</organism>
<dbReference type="EMBL" id="KQ234761">
    <property type="protein sequence ID" value="KMZ88615.1"/>
    <property type="molecule type" value="Genomic_DNA"/>
</dbReference>
<evidence type="ECO:0000313" key="1">
    <source>
        <dbReference type="EMBL" id="KMZ88615.1"/>
    </source>
</evidence>
<evidence type="ECO:0000313" key="2">
    <source>
        <dbReference type="Proteomes" id="UP000053327"/>
    </source>
</evidence>
<name>A0A0J9SZN3_PLAV1</name>
<dbReference type="Proteomes" id="UP000053327">
    <property type="component" value="Unassembled WGS sequence"/>
</dbReference>
<accession>A0A0J9SZN3</accession>